<proteinExistence type="predicted"/>
<protein>
    <recommendedName>
        <fullName evidence="3">Pyrimidine dimer DNA glycosylase</fullName>
    </recommendedName>
</protein>
<dbReference type="InterPro" id="IPR004260">
    <property type="entry name" value="Pyr-dimer_DNA_glycosylase"/>
</dbReference>
<evidence type="ECO:0000313" key="1">
    <source>
        <dbReference type="EMBL" id="AKB56091.1"/>
    </source>
</evidence>
<dbReference type="Gene3D" id="1.10.440.10">
    <property type="entry name" value="T4 endonuclease V"/>
    <property type="match status" value="1"/>
</dbReference>
<dbReference type="EMBL" id="CP009528">
    <property type="protein sequence ID" value="AKB56091.1"/>
    <property type="molecule type" value="Genomic_DNA"/>
</dbReference>
<keyword evidence="2" id="KW-1185">Reference proteome</keyword>
<evidence type="ECO:0008006" key="3">
    <source>
        <dbReference type="Google" id="ProtNLM"/>
    </source>
</evidence>
<sequence>MRIWDIPPEKMCRQHLLGEHRELHALWSIITNNKKAYAHHPETMRWRGKLKALYLRHEALVEEMTRRGYKHHTPLDPALATGKAVQDEFVDSYEEQVRLLKERGCDCRV</sequence>
<reference evidence="1 2" key="1">
    <citation type="submission" date="2014-07" db="EMBL/GenBank/DDBJ databases">
        <title>Methanogenic archaea and the global carbon cycle.</title>
        <authorList>
            <person name="Henriksen J.R."/>
            <person name="Luke J."/>
            <person name="Reinhart S."/>
            <person name="Benedict M.N."/>
            <person name="Youngblut N.D."/>
            <person name="Metcalf M.E."/>
            <person name="Whitaker R.J."/>
            <person name="Metcalf W.W."/>
        </authorList>
    </citation>
    <scope>NUCLEOTIDE SEQUENCE [LARGE SCALE GENOMIC DNA]</scope>
    <source>
        <strain evidence="1 2">MS</strain>
    </source>
</reference>
<dbReference type="InterPro" id="IPR024796">
    <property type="entry name" value="T4_endonuc_V"/>
</dbReference>
<gene>
    <name evidence="1" type="ORF">MSBRM_3093</name>
</gene>
<dbReference type="HOGENOM" id="CLU_2313761_0_0_2"/>
<dbReference type="AlphaFoldDB" id="A0A0E3LP87"/>
<dbReference type="GeneID" id="24846419"/>
<dbReference type="KEGG" id="mby:MSBRM_3093"/>
<dbReference type="PATRIC" id="fig|1434108.4.peg.3927"/>
<dbReference type="SUPFAM" id="SSF47077">
    <property type="entry name" value="T4 endonuclease V"/>
    <property type="match status" value="1"/>
</dbReference>
<accession>A0A0E3LP87</accession>
<name>A0A0E3LP87_METBA</name>
<organism evidence="1 2">
    <name type="scientific">Methanosarcina barkeri MS</name>
    <dbReference type="NCBI Taxonomy" id="1434108"/>
    <lineage>
        <taxon>Archaea</taxon>
        <taxon>Methanobacteriati</taxon>
        <taxon>Methanobacteriota</taxon>
        <taxon>Stenosarchaea group</taxon>
        <taxon>Methanomicrobia</taxon>
        <taxon>Methanosarcinales</taxon>
        <taxon>Methanosarcinaceae</taxon>
        <taxon>Methanosarcina</taxon>
    </lineage>
</organism>
<dbReference type="Proteomes" id="UP000033033">
    <property type="component" value="Chromosome"/>
</dbReference>
<dbReference type="Pfam" id="PF03013">
    <property type="entry name" value="Pyr_excise"/>
    <property type="match status" value="1"/>
</dbReference>
<evidence type="ECO:0000313" key="2">
    <source>
        <dbReference type="Proteomes" id="UP000033033"/>
    </source>
</evidence>
<dbReference type="RefSeq" id="WP_048156321.1">
    <property type="nucleotide sequence ID" value="NZ_CP009528.1"/>
</dbReference>